<dbReference type="PANTHER" id="PTHR11764">
    <property type="entry name" value="TERPENE CYCLASE/MUTASE FAMILY MEMBER"/>
    <property type="match status" value="1"/>
</dbReference>
<dbReference type="InterPro" id="IPR032696">
    <property type="entry name" value="SQ_cyclase_C"/>
</dbReference>
<dbReference type="EnsemblPlants" id="LPERR12G05160.3">
    <property type="protein sequence ID" value="LPERR12G05160.3"/>
    <property type="gene ID" value="LPERR12G05160"/>
</dbReference>
<dbReference type="InterPro" id="IPR018333">
    <property type="entry name" value="Squalene_cyclase"/>
</dbReference>
<evidence type="ECO:0000259" key="3">
    <source>
        <dbReference type="Pfam" id="PF13243"/>
    </source>
</evidence>
<comment type="similarity">
    <text evidence="1">Belongs to the terpene cyclase/mutase family.</text>
</comment>
<dbReference type="NCBIfam" id="TIGR01787">
    <property type="entry name" value="squalene_cyclas"/>
    <property type="match status" value="1"/>
</dbReference>
<keyword evidence="2" id="KW-0677">Repeat</keyword>
<dbReference type="Gene3D" id="1.50.10.20">
    <property type="match status" value="2"/>
</dbReference>
<dbReference type="GO" id="GO:0016866">
    <property type="term" value="F:intramolecular transferase activity"/>
    <property type="evidence" value="ECO:0007669"/>
    <property type="project" value="InterPro"/>
</dbReference>
<evidence type="ECO:0008006" key="7">
    <source>
        <dbReference type="Google" id="ProtNLM"/>
    </source>
</evidence>
<dbReference type="Pfam" id="PF13243">
    <property type="entry name" value="SQHop_cyclase_C"/>
    <property type="match status" value="1"/>
</dbReference>
<reference evidence="5 6" key="1">
    <citation type="submission" date="2012-08" db="EMBL/GenBank/DDBJ databases">
        <title>Oryza genome evolution.</title>
        <authorList>
            <person name="Wing R.A."/>
        </authorList>
    </citation>
    <scope>NUCLEOTIDE SEQUENCE</scope>
</reference>
<sequence length="443" mass="51208">MFGSCLNYTTLRLLGEPKDNNDALARGRVWILSNGTATAAPQWAKIMLSVIGVYDWSGNNPMIPELWLVPRFLPIHPGRFWNFTRTTYMSISYLYAKKFVGPITPTILSLRDELYNVPYSKIDWNGARGICAKADIRYPPSVIYKVISTCLNKFVEPILNFWPANKLRERALRHMMEHIRYEDDNTRYVGLCPVTKALNMICCWVENPNSDTLKRHLPRIHDYLWVAEDGMKTKIYDGAQNWEITLIIQSFCSTDLINEYGPTIERAHSYLKKAQIRRNHPGDQSYWFRHISKGSWALSTVDNGWGSSDSTAEALQAILLLSKFPPNLVGDPMEEERLHDTIDFLLSLKNDDGSFSTFERQRSYSWIEVFNPCESFRNLVVDYPNVECTASAIISLVLFTELYPGHRTEEIIKCINQASRYIEKNQKKDGSWFVKMIRLFLLN</sequence>
<evidence type="ECO:0000256" key="1">
    <source>
        <dbReference type="ARBA" id="ARBA00009755"/>
    </source>
</evidence>
<evidence type="ECO:0000256" key="2">
    <source>
        <dbReference type="ARBA" id="ARBA00022737"/>
    </source>
</evidence>
<dbReference type="AlphaFoldDB" id="A0A0D9XXR5"/>
<evidence type="ECO:0000259" key="4">
    <source>
        <dbReference type="Pfam" id="PF13249"/>
    </source>
</evidence>
<protein>
    <recommendedName>
        <fullName evidence="7">Squalene cyclase N-terminal domain-containing protein</fullName>
    </recommendedName>
</protein>
<dbReference type="SUPFAM" id="SSF48239">
    <property type="entry name" value="Terpenoid cyclases/Protein prenyltransferases"/>
    <property type="match status" value="2"/>
</dbReference>
<evidence type="ECO:0000313" key="5">
    <source>
        <dbReference type="EnsemblPlants" id="LPERR12G05160.3"/>
    </source>
</evidence>
<dbReference type="Proteomes" id="UP000032180">
    <property type="component" value="Chromosome 12"/>
</dbReference>
<dbReference type="Pfam" id="PF13249">
    <property type="entry name" value="SQHop_cyclase_N"/>
    <property type="match status" value="1"/>
</dbReference>
<dbReference type="Gramene" id="LPERR12G05160.3">
    <property type="protein sequence ID" value="LPERR12G05160.3"/>
    <property type="gene ID" value="LPERR12G05160"/>
</dbReference>
<feature type="domain" description="Squalene cyclase N-terminal" evidence="4">
    <location>
        <begin position="6"/>
        <end position="226"/>
    </location>
</feature>
<dbReference type="InterPro" id="IPR032697">
    <property type="entry name" value="SQ_cyclase_N"/>
</dbReference>
<dbReference type="GO" id="GO:0016104">
    <property type="term" value="P:triterpenoid biosynthetic process"/>
    <property type="evidence" value="ECO:0007669"/>
    <property type="project" value="InterPro"/>
</dbReference>
<proteinExistence type="inferred from homology"/>
<dbReference type="PANTHER" id="PTHR11764:SF89">
    <property type="entry name" value="TERPENE CYCLASE_MUTASE FAMILY MEMBER"/>
    <property type="match status" value="1"/>
</dbReference>
<organism evidence="5 6">
    <name type="scientific">Leersia perrieri</name>
    <dbReference type="NCBI Taxonomy" id="77586"/>
    <lineage>
        <taxon>Eukaryota</taxon>
        <taxon>Viridiplantae</taxon>
        <taxon>Streptophyta</taxon>
        <taxon>Embryophyta</taxon>
        <taxon>Tracheophyta</taxon>
        <taxon>Spermatophyta</taxon>
        <taxon>Magnoliopsida</taxon>
        <taxon>Liliopsida</taxon>
        <taxon>Poales</taxon>
        <taxon>Poaceae</taxon>
        <taxon>BOP clade</taxon>
        <taxon>Oryzoideae</taxon>
        <taxon>Oryzeae</taxon>
        <taxon>Oryzinae</taxon>
        <taxon>Leersia</taxon>
    </lineage>
</organism>
<name>A0A0D9XXR5_9ORYZ</name>
<reference evidence="6" key="2">
    <citation type="submission" date="2013-12" db="EMBL/GenBank/DDBJ databases">
        <authorList>
            <person name="Yu Y."/>
            <person name="Lee S."/>
            <person name="de Baynast K."/>
            <person name="Wissotski M."/>
            <person name="Liu L."/>
            <person name="Talag J."/>
            <person name="Goicoechea J."/>
            <person name="Angelova A."/>
            <person name="Jetty R."/>
            <person name="Kudrna D."/>
            <person name="Golser W."/>
            <person name="Rivera L."/>
            <person name="Zhang J."/>
            <person name="Wing R."/>
        </authorList>
    </citation>
    <scope>NUCLEOTIDE SEQUENCE</scope>
</reference>
<dbReference type="eggNOG" id="KOG0497">
    <property type="taxonomic scope" value="Eukaryota"/>
</dbReference>
<dbReference type="InterPro" id="IPR008930">
    <property type="entry name" value="Terpenoid_cyclase/PrenylTrfase"/>
</dbReference>
<dbReference type="STRING" id="77586.A0A0D9XXR5"/>
<evidence type="ECO:0000313" key="6">
    <source>
        <dbReference type="Proteomes" id="UP000032180"/>
    </source>
</evidence>
<feature type="domain" description="Squalene cyclase C-terminal" evidence="3">
    <location>
        <begin position="242"/>
        <end position="434"/>
    </location>
</feature>
<keyword evidence="6" id="KW-1185">Reference proteome</keyword>
<dbReference type="HOGENOM" id="CLU_009074_4_1_1"/>
<accession>A0A0D9XXR5</accession>
<reference evidence="5" key="3">
    <citation type="submission" date="2015-04" db="UniProtKB">
        <authorList>
            <consortium name="EnsemblPlants"/>
        </authorList>
    </citation>
    <scope>IDENTIFICATION</scope>
</reference>
<dbReference type="GO" id="GO:0005811">
    <property type="term" value="C:lipid droplet"/>
    <property type="evidence" value="ECO:0007669"/>
    <property type="project" value="InterPro"/>
</dbReference>